<evidence type="ECO:0000313" key="7">
    <source>
        <dbReference type="EMBL" id="SIN71702.1"/>
    </source>
</evidence>
<reference evidence="7 8" key="1">
    <citation type="submission" date="2016-11" db="EMBL/GenBank/DDBJ databases">
        <authorList>
            <person name="Jaros S."/>
            <person name="Januszkiewicz K."/>
            <person name="Wedrychowicz H."/>
        </authorList>
    </citation>
    <scope>NUCLEOTIDE SEQUENCE [LARGE SCALE GENOMIC DNA]</scope>
    <source>
        <strain evidence="7 8">ACAM 239</strain>
    </source>
</reference>
<feature type="transmembrane region" description="Helical" evidence="6">
    <location>
        <begin position="167"/>
        <end position="187"/>
    </location>
</feature>
<feature type="transmembrane region" description="Helical" evidence="6">
    <location>
        <begin position="367"/>
        <end position="388"/>
    </location>
</feature>
<dbReference type="OrthoDB" id="9804700at2"/>
<dbReference type="GO" id="GO:0005886">
    <property type="term" value="C:plasma membrane"/>
    <property type="evidence" value="ECO:0007669"/>
    <property type="project" value="UniProtKB-SubCell"/>
</dbReference>
<dbReference type="GO" id="GO:0022857">
    <property type="term" value="F:transmembrane transporter activity"/>
    <property type="evidence" value="ECO:0007669"/>
    <property type="project" value="InterPro"/>
</dbReference>
<proteinExistence type="predicted"/>
<comment type="subcellular location">
    <subcellularLocation>
        <location evidence="1">Cell membrane</location>
        <topology evidence="1">Multi-pass membrane protein</topology>
    </subcellularLocation>
</comment>
<gene>
    <name evidence="7" type="ORF">SAMN05878438_2813</name>
</gene>
<protein>
    <submittedName>
        <fullName evidence="7">Amino acid/polyamine/organocation transporter, APC superfamily</fullName>
    </submittedName>
</protein>
<evidence type="ECO:0000256" key="2">
    <source>
        <dbReference type="ARBA" id="ARBA00022475"/>
    </source>
</evidence>
<feature type="transmembrane region" description="Helical" evidence="6">
    <location>
        <begin position="439"/>
        <end position="458"/>
    </location>
</feature>
<evidence type="ECO:0000256" key="3">
    <source>
        <dbReference type="ARBA" id="ARBA00022692"/>
    </source>
</evidence>
<evidence type="ECO:0000256" key="6">
    <source>
        <dbReference type="SAM" id="Phobius"/>
    </source>
</evidence>
<dbReference type="Proteomes" id="UP000185024">
    <property type="component" value="Unassembled WGS sequence"/>
</dbReference>
<name>A0A0D7UVG8_9GAMM</name>
<evidence type="ECO:0000256" key="4">
    <source>
        <dbReference type="ARBA" id="ARBA00022989"/>
    </source>
</evidence>
<dbReference type="RefSeq" id="WP_044630192.1">
    <property type="nucleotide sequence ID" value="NZ_BJOI01000062.1"/>
</dbReference>
<feature type="transmembrane region" description="Helical" evidence="6">
    <location>
        <begin position="342"/>
        <end position="361"/>
    </location>
</feature>
<evidence type="ECO:0000313" key="8">
    <source>
        <dbReference type="Proteomes" id="UP000185024"/>
    </source>
</evidence>
<accession>A0A0D7UVG8</accession>
<feature type="transmembrane region" description="Helical" evidence="6">
    <location>
        <begin position="245"/>
        <end position="268"/>
    </location>
</feature>
<feature type="transmembrane region" description="Helical" evidence="6">
    <location>
        <begin position="91"/>
        <end position="115"/>
    </location>
</feature>
<keyword evidence="3 6" id="KW-0812">Transmembrane</keyword>
<feature type="transmembrane region" description="Helical" evidence="6">
    <location>
        <begin position="296"/>
        <end position="321"/>
    </location>
</feature>
<evidence type="ECO:0000256" key="1">
    <source>
        <dbReference type="ARBA" id="ARBA00004651"/>
    </source>
</evidence>
<dbReference type="PANTHER" id="PTHR42770:SF7">
    <property type="entry name" value="MEMBRANE PROTEIN"/>
    <property type="match status" value="1"/>
</dbReference>
<dbReference type="PANTHER" id="PTHR42770">
    <property type="entry name" value="AMINO ACID TRANSPORTER-RELATED"/>
    <property type="match status" value="1"/>
</dbReference>
<organism evidence="7 8">
    <name type="scientific">Vreelandella aquamarina</name>
    <dbReference type="NCBI Taxonomy" id="77097"/>
    <lineage>
        <taxon>Bacteria</taxon>
        <taxon>Pseudomonadati</taxon>
        <taxon>Pseudomonadota</taxon>
        <taxon>Gammaproteobacteria</taxon>
        <taxon>Oceanospirillales</taxon>
        <taxon>Halomonadaceae</taxon>
        <taxon>Vreelandella</taxon>
    </lineage>
</organism>
<keyword evidence="4 6" id="KW-1133">Transmembrane helix</keyword>
<dbReference type="InterPro" id="IPR002293">
    <property type="entry name" value="AA/rel_permease1"/>
</dbReference>
<keyword evidence="5 6" id="KW-0472">Membrane</keyword>
<dbReference type="PATRIC" id="fig|29570.3.peg.1562"/>
<feature type="transmembrane region" description="Helical" evidence="6">
    <location>
        <begin position="207"/>
        <end position="225"/>
    </location>
</feature>
<dbReference type="AlphaFoldDB" id="A0A0D7UVG8"/>
<feature type="transmembrane region" description="Helical" evidence="6">
    <location>
        <begin position="47"/>
        <end position="70"/>
    </location>
</feature>
<keyword evidence="2" id="KW-1003">Cell membrane</keyword>
<dbReference type="InterPro" id="IPR050367">
    <property type="entry name" value="APC_superfamily"/>
</dbReference>
<feature type="transmembrane region" description="Helical" evidence="6">
    <location>
        <begin position="408"/>
        <end position="427"/>
    </location>
</feature>
<dbReference type="PIRSF" id="PIRSF006060">
    <property type="entry name" value="AA_transporter"/>
    <property type="match status" value="1"/>
</dbReference>
<dbReference type="GeneID" id="97277932"/>
<feature type="transmembrane region" description="Helical" evidence="6">
    <location>
        <begin position="20"/>
        <end position="41"/>
    </location>
</feature>
<dbReference type="Pfam" id="PF13520">
    <property type="entry name" value="AA_permease_2"/>
    <property type="match status" value="1"/>
</dbReference>
<evidence type="ECO:0000256" key="5">
    <source>
        <dbReference type="ARBA" id="ARBA00023136"/>
    </source>
</evidence>
<dbReference type="EMBL" id="FSQX01000001">
    <property type="protein sequence ID" value="SIN71702.1"/>
    <property type="molecule type" value="Genomic_DNA"/>
</dbReference>
<feature type="transmembrane region" description="Helical" evidence="6">
    <location>
        <begin position="141"/>
        <end position="160"/>
    </location>
</feature>
<sequence length="471" mass="49925">MTTPSSEQDKLVRVLARGDVLALAFGAMIGWGWIVLTGTAIQSAGSVGAILAFIVGGLAIIMVGLTYAELASAMPKVGGEHVYSYRALGHLPSFLCTWAIILGYLSVVAFEAVALPTVIEHLAPNYAVGHLWTIAGWEVKATWVAVGVGGSLAMMIINYFGVTTAALIQKVVTAMILLVGVLFVTGALFEGETINMMPLFTQADTGVVAGIVAVLVMVPFLFVGFDVIPQAAEEINLPYKAIGKVLMMSVILAVVWYALIILATSLALNSTELAASSLSVPDAMGSLFNAPWASNLMVLAGIAGIITSWNAFYIGGSRAIYALARAGMLPAPFAKLHPRYKTPTNAIFLMGFLSCIAPFFGRPALVWIVNAGGLGIVIAYLFVAISFVVLRVREPDMPRPFRIRHGKLCGTLAVVLSFGMACLYLPGSPAALSGAEWSIFAGWSLLGVGLYIHALRTYGRAYSDQHMMADL</sequence>
<dbReference type="Gene3D" id="1.20.1740.10">
    <property type="entry name" value="Amino acid/polyamine transporter I"/>
    <property type="match status" value="1"/>
</dbReference>